<dbReference type="PROSITE" id="PS51340">
    <property type="entry name" value="MOSC"/>
    <property type="match status" value="1"/>
</dbReference>
<evidence type="ECO:0000313" key="2">
    <source>
        <dbReference type="EMBL" id="KAL0631608.1"/>
    </source>
</evidence>
<dbReference type="EMBL" id="JBBBZM010000229">
    <property type="protein sequence ID" value="KAL0631608.1"/>
    <property type="molecule type" value="Genomic_DNA"/>
</dbReference>
<dbReference type="Proteomes" id="UP001447188">
    <property type="component" value="Unassembled WGS sequence"/>
</dbReference>
<reference evidence="2 3" key="1">
    <citation type="submission" date="2024-02" db="EMBL/GenBank/DDBJ databases">
        <title>Discinaceae phylogenomics.</title>
        <authorList>
            <person name="Dirks A.C."/>
            <person name="James T.Y."/>
        </authorList>
    </citation>
    <scope>NUCLEOTIDE SEQUENCE [LARGE SCALE GENOMIC DNA]</scope>
    <source>
        <strain evidence="2 3">ACD0624</strain>
    </source>
</reference>
<evidence type="ECO:0000259" key="1">
    <source>
        <dbReference type="PROSITE" id="PS51340"/>
    </source>
</evidence>
<comment type="caution">
    <text evidence="2">The sequence shown here is derived from an EMBL/GenBank/DDBJ whole genome shotgun (WGS) entry which is preliminary data.</text>
</comment>
<evidence type="ECO:0000313" key="3">
    <source>
        <dbReference type="Proteomes" id="UP001447188"/>
    </source>
</evidence>
<dbReference type="Pfam" id="PF03476">
    <property type="entry name" value="MOSC_N"/>
    <property type="match status" value="1"/>
</dbReference>
<sequence length="333" mass="37134">MHVQGLYVYPIKSLRPIVLDSTAIHVIGPLHDRVFLLQHELPPTEFGGSPSYRNMHITSYPQLCLFFQEFLVSSPELLVRHIPPSPGKCRELVIPLSPETAGLVQREIVMHKSECLGYDMGDSYATFFTACLGVTTRLVYLGSSRRPVLGNIAPDASVASRPSKAEISFADCAPLLIATQTSLNALSERIPGDEEMDITKLRPNIVLAADEDGELEPWEEDYWGMIEIAGHPVMMTANCLRCKSINIDYATGDPVAPSRQPLKMLMRDRRVDTGMRYSPVFGRYGFLPDMDEKGMVVSVGDKVIVSKRNKERTIFCEYRLPAATMNNGLMKVI</sequence>
<proteinExistence type="predicted"/>
<dbReference type="InterPro" id="IPR005302">
    <property type="entry name" value="MoCF_Sase_C"/>
</dbReference>
<protein>
    <recommendedName>
        <fullName evidence="1">MOSC domain-containing protein</fullName>
    </recommendedName>
</protein>
<dbReference type="SUPFAM" id="SSF141673">
    <property type="entry name" value="MOSC N-terminal domain-like"/>
    <property type="match status" value="1"/>
</dbReference>
<dbReference type="InterPro" id="IPR005303">
    <property type="entry name" value="MOCOS_middle"/>
</dbReference>
<dbReference type="Pfam" id="PF03473">
    <property type="entry name" value="MOSC"/>
    <property type="match status" value="1"/>
</dbReference>
<keyword evidence="3" id="KW-1185">Reference proteome</keyword>
<organism evidence="2 3">
    <name type="scientific">Discina gigas</name>
    <dbReference type="NCBI Taxonomy" id="1032678"/>
    <lineage>
        <taxon>Eukaryota</taxon>
        <taxon>Fungi</taxon>
        <taxon>Dikarya</taxon>
        <taxon>Ascomycota</taxon>
        <taxon>Pezizomycotina</taxon>
        <taxon>Pezizomycetes</taxon>
        <taxon>Pezizales</taxon>
        <taxon>Discinaceae</taxon>
        <taxon>Discina</taxon>
    </lineage>
</organism>
<gene>
    <name evidence="2" type="ORF">Q9L58_009524</name>
</gene>
<feature type="domain" description="MOSC" evidence="1">
    <location>
        <begin position="146"/>
        <end position="306"/>
    </location>
</feature>
<name>A0ABR3G6W4_9PEZI</name>
<accession>A0ABR3G6W4</accession>